<dbReference type="PROSITE" id="PS50067">
    <property type="entry name" value="KINESIN_MOTOR_2"/>
    <property type="match status" value="1"/>
</dbReference>
<name>A0A8X8Y596_SALSN</name>
<keyword evidence="14" id="KW-0067">ATP-binding</keyword>
<dbReference type="Proteomes" id="UP000298416">
    <property type="component" value="Unassembled WGS sequence"/>
</dbReference>
<evidence type="ECO:0000256" key="10">
    <source>
        <dbReference type="ARBA" id="ARBA00023004"/>
    </source>
</evidence>
<dbReference type="GO" id="GO:0005506">
    <property type="term" value="F:iron ion binding"/>
    <property type="evidence" value="ECO:0007669"/>
    <property type="project" value="InterPro"/>
</dbReference>
<dbReference type="Gene3D" id="3.40.850.10">
    <property type="entry name" value="Kinesin motor domain"/>
    <property type="match status" value="1"/>
</dbReference>
<feature type="compositionally biased region" description="Basic residues" evidence="16">
    <location>
        <begin position="31"/>
        <end position="43"/>
    </location>
</feature>
<evidence type="ECO:0000256" key="13">
    <source>
        <dbReference type="ARBA" id="ARBA00023175"/>
    </source>
</evidence>
<feature type="region of interest" description="Disordered" evidence="16">
    <location>
        <begin position="29"/>
        <end position="56"/>
    </location>
</feature>
<keyword evidence="6" id="KW-0479">Metal-binding</keyword>
<dbReference type="GO" id="GO:0016020">
    <property type="term" value="C:membrane"/>
    <property type="evidence" value="ECO:0007669"/>
    <property type="project" value="UniProtKB-SubCell"/>
</dbReference>
<dbReference type="PANTHER" id="PTHR47953">
    <property type="entry name" value="OS08G0105600 PROTEIN"/>
    <property type="match status" value="1"/>
</dbReference>
<sequence length="1611" mass="181105">MAKSSSEIFENSRFFGSITSSVPFKSLLTKSKQKPSLNRRSKFRSNSENISPMDLNIRDPPLSASVSFPKKSPSKVKINPRKEELTVSTLEQKAPKAFDPSVKVAVRIMPAVGDAMLRKVSDSLYVDERKFTFDAVFESNATQEDIYQSVGAPLVKDALCGYNASIIAYGQTGSGKTYTMWGPQSAMVDDPSVSGLQGVAPRIFQDLFSKIQKEQGNVDGKQINYQCRCSFLEVYDNKIGDLLDPTQRDLEIKDDVKNGFYVENLTEEYVSCYEDITQILIKGLSNRKIGATKINSKSSRSHIMFTCIIESWCKDSSSKCFGSSKTSRICLVDLAGFERNVAENAGRQHVKEGKYIKKSMSQLGRLVNIVAGRLPDKLDEAPYRSSRLTHLLKESFGGNAKLSIICTIRPDHKSSSESIRTLRFGLRARLMKNEPIVNEITEDDVDDLSDQIRQLKEELMRAKSSSSESFESNSGYFSGGNARQSLNLLRQSLNRSLILPCIENDPEENLCINEEDVKELKLHIDKLRSSENGESVLYSAEGCETEFTCEHYLSCSEESEDEEINSSENQTEVECLNSSELVEDDSITKDYAAIDLPPLMNNLSISSSHQLLQDPVLSESPKIRNSQQKSLIFTSKHLEDVGQNLDVMRKSQQGDNVGSSLRSSRIFAGPTESLAASLHRGLQIIDSHQRNCAPARSSVSFSFEHLANVSAAQASPEKHPTDESSGTFVCIKCQGESEGNGTRDSVKTCLVRVDESASSTGLAACFSKDMEKELTDKDLSAICKDQAAQIELLHKKLEQCKCTSDQSVISIFSSSTNFTDLKNHLQPISEEEADKFEHGNPANKLLTWNSEENEEPELIKEKCEIKEVQENYSLGTKQSFTSEEREALLSEIEVLKNKLQLYTDSPTRRSSDILRSSLLSKSYHLRKSSAFVNSGEELEKERQRWMEMESDWISLTDELRIEIESNRQRAEEAEMELMSEKKCMEELDDALKRSVINHARMIEHYADLQEKYNDVAEKHRAVMEGIEEVKKAATKAGGKGRHGVRFAKALSAELSALRVERERERELLRKENRSLKIQLKDTAEAVHAAGELLVRLREAEAAASEAEEKNLTMEEENEKLRKQMEKVKRKHKMEMITMKQYLAESRLPEAALRGPIYRQDSDEVAPTPCYDTMAGPWKLPFIGNLHLLFGSLPHIALKNLSTKFGPLMYLKLGHVPTIIVSSSDVAKQVMKTHDLIFASRPPLLAVKIMSYDCTDIAFGPYGPYWRELRKICTLELLSAKRIQSFHSLRQEEILMLARSIASCTGSPVNLTEKAYASAYGLTSRAAFGMKTKEHEAFVSLAQEGIEMASGFDLADVYPGVKLLQLMSRTSSTRQDDLVDVLLRYQESGQELPLTIDNIKAVTLDVFSAGSETSATTVVWAMTEMLRDTRVLEHAQEEVRRVFKDKGCVDESHFDQLKYLKTVIKETLRLHPPLPLLLPRECSQICNINGYQISLKARIMVNAWAIGRDPKQWGEDADSFKPERFLDASIDFIGNNFEFIPFGAGRWVCPGITFGLTNVELQLAIFLYHFDWNLPDRIKPHQLAMTETFGVTVKRKDDLMVVPTVKIPLQIL</sequence>
<keyword evidence="19" id="KW-1185">Reference proteome</keyword>
<feature type="domain" description="Kinesin motor" evidence="17">
    <location>
        <begin position="101"/>
        <end position="431"/>
    </location>
</feature>
<gene>
    <name evidence="18" type="ORF">SASPL_114265</name>
</gene>
<dbReference type="InterPro" id="IPR036961">
    <property type="entry name" value="Kinesin_motor_dom_sf"/>
</dbReference>
<dbReference type="CDD" id="cd11072">
    <property type="entry name" value="CYP71-like"/>
    <property type="match status" value="1"/>
</dbReference>
<dbReference type="GO" id="GO:0003777">
    <property type="term" value="F:microtubule motor activity"/>
    <property type="evidence" value="ECO:0007669"/>
    <property type="project" value="InterPro"/>
</dbReference>
<feature type="coiled-coil region" evidence="15">
    <location>
        <begin position="956"/>
        <end position="990"/>
    </location>
</feature>
<dbReference type="InterPro" id="IPR001752">
    <property type="entry name" value="Kinesin_motor_dom"/>
</dbReference>
<reference evidence="18" key="1">
    <citation type="submission" date="2018-01" db="EMBL/GenBank/DDBJ databases">
        <authorList>
            <person name="Mao J.F."/>
        </authorList>
    </citation>
    <scope>NUCLEOTIDE SEQUENCE</scope>
    <source>
        <strain evidence="18">Huo1</strain>
        <tissue evidence="18">Leaf</tissue>
    </source>
</reference>
<evidence type="ECO:0000256" key="14">
    <source>
        <dbReference type="PROSITE-ProRule" id="PRU00283"/>
    </source>
</evidence>
<evidence type="ECO:0000256" key="7">
    <source>
        <dbReference type="ARBA" id="ARBA00022968"/>
    </source>
</evidence>
<dbReference type="FunFam" id="1.10.630.10:FF:000126">
    <property type="entry name" value="Predicted protein"/>
    <property type="match status" value="1"/>
</dbReference>
<comment type="similarity">
    <text evidence="14">Belongs to the TRAFAC class myosin-kinesin ATPase superfamily. Kinesin family.</text>
</comment>
<dbReference type="PRINTS" id="PR00380">
    <property type="entry name" value="KINESINHEAVY"/>
</dbReference>
<dbReference type="InterPro" id="IPR001128">
    <property type="entry name" value="Cyt_P450"/>
</dbReference>
<evidence type="ECO:0000256" key="16">
    <source>
        <dbReference type="SAM" id="MobiDB-lite"/>
    </source>
</evidence>
<feature type="coiled-coil region" evidence="15">
    <location>
        <begin position="1047"/>
        <end position="1133"/>
    </location>
</feature>
<evidence type="ECO:0000256" key="6">
    <source>
        <dbReference type="ARBA" id="ARBA00022723"/>
    </source>
</evidence>
<keyword evidence="12" id="KW-0472">Membrane</keyword>
<evidence type="ECO:0000256" key="2">
    <source>
        <dbReference type="ARBA" id="ARBA00004606"/>
    </source>
</evidence>
<dbReference type="Pfam" id="PF00225">
    <property type="entry name" value="Kinesin"/>
    <property type="match status" value="1"/>
</dbReference>
<keyword evidence="11" id="KW-0503">Monooxygenase</keyword>
<keyword evidence="9" id="KW-0560">Oxidoreductase</keyword>
<accession>A0A8X8Y596</accession>
<evidence type="ECO:0000256" key="1">
    <source>
        <dbReference type="ARBA" id="ARBA00001971"/>
    </source>
</evidence>
<keyword evidence="10" id="KW-0408">Iron</keyword>
<comment type="similarity">
    <text evidence="3">Belongs to the cytochrome P450 family.</text>
</comment>
<dbReference type="GO" id="GO:0004497">
    <property type="term" value="F:monooxygenase activity"/>
    <property type="evidence" value="ECO:0007669"/>
    <property type="project" value="UniProtKB-KW"/>
</dbReference>
<comment type="subcellular location">
    <subcellularLocation>
        <location evidence="2">Membrane</location>
        <topology evidence="2">Single-pass type II membrane protein</topology>
    </subcellularLocation>
</comment>
<comment type="cofactor">
    <cofactor evidence="1">
        <name>heme</name>
        <dbReference type="ChEBI" id="CHEBI:30413"/>
    </cofactor>
</comment>
<evidence type="ECO:0000256" key="4">
    <source>
        <dbReference type="ARBA" id="ARBA00022617"/>
    </source>
</evidence>
<protein>
    <recommendedName>
        <fullName evidence="17">Kinesin motor domain-containing protein</fullName>
    </recommendedName>
</protein>
<dbReference type="InterPro" id="IPR036396">
    <property type="entry name" value="Cyt_P450_sf"/>
</dbReference>
<evidence type="ECO:0000256" key="3">
    <source>
        <dbReference type="ARBA" id="ARBA00010617"/>
    </source>
</evidence>
<evidence type="ECO:0000256" key="11">
    <source>
        <dbReference type="ARBA" id="ARBA00023033"/>
    </source>
</evidence>
<dbReference type="InterPro" id="IPR027417">
    <property type="entry name" value="P-loop_NTPase"/>
</dbReference>
<dbReference type="InterPro" id="IPR052306">
    <property type="entry name" value="CYP450_71D"/>
</dbReference>
<dbReference type="GO" id="GO:0008017">
    <property type="term" value="F:microtubule binding"/>
    <property type="evidence" value="ECO:0007669"/>
    <property type="project" value="InterPro"/>
</dbReference>
<dbReference type="GO" id="GO:0007018">
    <property type="term" value="P:microtubule-based movement"/>
    <property type="evidence" value="ECO:0007669"/>
    <property type="project" value="InterPro"/>
</dbReference>
<dbReference type="GO" id="GO:0016705">
    <property type="term" value="F:oxidoreductase activity, acting on paired donors, with incorporation or reduction of molecular oxygen"/>
    <property type="evidence" value="ECO:0007669"/>
    <property type="project" value="InterPro"/>
</dbReference>
<proteinExistence type="inferred from homology"/>
<evidence type="ECO:0000313" key="19">
    <source>
        <dbReference type="Proteomes" id="UP000298416"/>
    </source>
</evidence>
<evidence type="ECO:0000256" key="15">
    <source>
        <dbReference type="SAM" id="Coils"/>
    </source>
</evidence>
<feature type="binding site" evidence="14">
    <location>
        <begin position="170"/>
        <end position="177"/>
    </location>
    <ligand>
        <name>ATP</name>
        <dbReference type="ChEBI" id="CHEBI:30616"/>
    </ligand>
</feature>
<dbReference type="SMART" id="SM00129">
    <property type="entry name" value="KISc"/>
    <property type="match status" value="1"/>
</dbReference>
<evidence type="ECO:0000256" key="8">
    <source>
        <dbReference type="ARBA" id="ARBA00022989"/>
    </source>
</evidence>
<dbReference type="GO" id="GO:0005524">
    <property type="term" value="F:ATP binding"/>
    <property type="evidence" value="ECO:0007669"/>
    <property type="project" value="UniProtKB-UniRule"/>
</dbReference>
<feature type="coiled-coil region" evidence="15">
    <location>
        <begin position="438"/>
        <end position="465"/>
    </location>
</feature>
<dbReference type="Gene3D" id="1.10.630.10">
    <property type="entry name" value="Cytochrome P450"/>
    <property type="match status" value="1"/>
</dbReference>
<keyword evidence="8" id="KW-1133">Transmembrane helix</keyword>
<keyword evidence="13 14" id="KW-0505">Motor protein</keyword>
<evidence type="ECO:0000259" key="17">
    <source>
        <dbReference type="PROSITE" id="PS50067"/>
    </source>
</evidence>
<organism evidence="18">
    <name type="scientific">Salvia splendens</name>
    <name type="common">Scarlet sage</name>
    <dbReference type="NCBI Taxonomy" id="180675"/>
    <lineage>
        <taxon>Eukaryota</taxon>
        <taxon>Viridiplantae</taxon>
        <taxon>Streptophyta</taxon>
        <taxon>Embryophyta</taxon>
        <taxon>Tracheophyta</taxon>
        <taxon>Spermatophyta</taxon>
        <taxon>Magnoliopsida</taxon>
        <taxon>eudicotyledons</taxon>
        <taxon>Gunneridae</taxon>
        <taxon>Pentapetalae</taxon>
        <taxon>asterids</taxon>
        <taxon>lamiids</taxon>
        <taxon>Lamiales</taxon>
        <taxon>Lamiaceae</taxon>
        <taxon>Nepetoideae</taxon>
        <taxon>Mentheae</taxon>
        <taxon>Salviinae</taxon>
        <taxon>Salvia</taxon>
        <taxon>Salvia subgen. Calosphace</taxon>
        <taxon>core Calosphace</taxon>
    </lineage>
</organism>
<dbReference type="SUPFAM" id="SSF52540">
    <property type="entry name" value="P-loop containing nucleoside triphosphate hydrolases"/>
    <property type="match status" value="1"/>
</dbReference>
<dbReference type="EMBL" id="PNBA02000005">
    <property type="protein sequence ID" value="KAG6423860.1"/>
    <property type="molecule type" value="Genomic_DNA"/>
</dbReference>
<keyword evidence="14" id="KW-0547">Nucleotide-binding</keyword>
<dbReference type="PANTHER" id="PTHR47953:SF19">
    <property type="entry name" value="OS06G0641600 PROTEIN"/>
    <property type="match status" value="1"/>
</dbReference>
<comment type="caution">
    <text evidence="18">The sequence shown here is derived from an EMBL/GenBank/DDBJ whole genome shotgun (WGS) entry which is preliminary data.</text>
</comment>
<reference evidence="18" key="2">
    <citation type="submission" date="2020-08" db="EMBL/GenBank/DDBJ databases">
        <title>Plant Genome Project.</title>
        <authorList>
            <person name="Zhang R.-G."/>
        </authorList>
    </citation>
    <scope>NUCLEOTIDE SEQUENCE</scope>
    <source>
        <strain evidence="18">Huo1</strain>
        <tissue evidence="18">Leaf</tissue>
    </source>
</reference>
<dbReference type="SUPFAM" id="SSF48264">
    <property type="entry name" value="Cytochrome P450"/>
    <property type="match status" value="1"/>
</dbReference>
<keyword evidence="15" id="KW-0175">Coiled coil</keyword>
<keyword evidence="4" id="KW-0349">Heme</keyword>
<evidence type="ECO:0000256" key="9">
    <source>
        <dbReference type="ARBA" id="ARBA00023002"/>
    </source>
</evidence>
<keyword evidence="7" id="KW-0735">Signal-anchor</keyword>
<dbReference type="Pfam" id="PF00067">
    <property type="entry name" value="p450"/>
    <property type="match status" value="2"/>
</dbReference>
<evidence type="ECO:0000256" key="12">
    <source>
        <dbReference type="ARBA" id="ARBA00023136"/>
    </source>
</evidence>
<dbReference type="GO" id="GO:0020037">
    <property type="term" value="F:heme binding"/>
    <property type="evidence" value="ECO:0007669"/>
    <property type="project" value="InterPro"/>
</dbReference>
<keyword evidence="5" id="KW-0812">Transmembrane</keyword>
<evidence type="ECO:0000256" key="5">
    <source>
        <dbReference type="ARBA" id="ARBA00022692"/>
    </source>
</evidence>
<evidence type="ECO:0000313" key="18">
    <source>
        <dbReference type="EMBL" id="KAG6423860.1"/>
    </source>
</evidence>